<evidence type="ECO:0000256" key="1">
    <source>
        <dbReference type="SAM" id="MobiDB-lite"/>
    </source>
</evidence>
<keyword evidence="3" id="KW-1185">Reference proteome</keyword>
<dbReference type="STRING" id="240176.D6RPB8"/>
<evidence type="ECO:0000313" key="3">
    <source>
        <dbReference type="Proteomes" id="UP000001861"/>
    </source>
</evidence>
<dbReference type="OrthoDB" id="3265815at2759"/>
<evidence type="ECO:0008006" key="4">
    <source>
        <dbReference type="Google" id="ProtNLM"/>
    </source>
</evidence>
<proteinExistence type="predicted"/>
<protein>
    <recommendedName>
        <fullName evidence="4">BTB domain-containing protein</fullName>
    </recommendedName>
</protein>
<name>D6RPB8_COPC7</name>
<dbReference type="CDD" id="cd18186">
    <property type="entry name" value="BTB_POZ_ZBTB_KLHL-like"/>
    <property type="match status" value="1"/>
</dbReference>
<dbReference type="VEuPathDB" id="FungiDB:CC1G_14979"/>
<comment type="caution">
    <text evidence="2">The sequence shown here is derived from an EMBL/GenBank/DDBJ whole genome shotgun (WGS) entry which is preliminary data.</text>
</comment>
<dbReference type="Proteomes" id="UP000001861">
    <property type="component" value="Unassembled WGS sequence"/>
</dbReference>
<accession>D6RPB8</accession>
<dbReference type="OMA" id="ANARPEW"/>
<dbReference type="Gene3D" id="3.30.710.10">
    <property type="entry name" value="Potassium Channel Kv1.1, Chain A"/>
    <property type="match status" value="1"/>
</dbReference>
<dbReference type="eggNOG" id="KOG0519">
    <property type="taxonomic scope" value="Eukaryota"/>
</dbReference>
<gene>
    <name evidence="2" type="ORF">CC1G_14979</name>
</gene>
<evidence type="ECO:0000313" key="2">
    <source>
        <dbReference type="EMBL" id="EFI27154.1"/>
    </source>
</evidence>
<sequence length="287" mass="30851">MKGDYPSPSSDCSGMGNQETSLDLQGDSDMDGSFPTTIKPMDSTGTDTVVSLSTSFWPGAHSQEWDIVFCSTDGVLFYVHSSVIAVASPHAFSSFLPASPMPFGGQVISIPESSATLNIVLHSLYGTSCAANSPTLGQLVEAVDCMPKYGIVPSDLIIPQTALYTLLLSHAPHSPVEIYALASHHNITALAEAASSHLLAFPCSNISDQQALKMGPVYLMRLLLLQHARVATLKELLTLPPQFHPETKQCKIVDQKKMIRAWALASASLIWEARPGVYLISSRKHGN</sequence>
<dbReference type="InParanoid" id="D6RPB8"/>
<reference evidence="2 3" key="1">
    <citation type="journal article" date="2010" name="Proc. Natl. Acad. Sci. U.S.A.">
        <title>Insights into evolution of multicellular fungi from the assembled chromosomes of the mushroom Coprinopsis cinerea (Coprinus cinereus).</title>
        <authorList>
            <person name="Stajich J.E."/>
            <person name="Wilke S.K."/>
            <person name="Ahren D."/>
            <person name="Au C.H."/>
            <person name="Birren B.W."/>
            <person name="Borodovsky M."/>
            <person name="Burns C."/>
            <person name="Canback B."/>
            <person name="Casselton L.A."/>
            <person name="Cheng C.K."/>
            <person name="Deng J."/>
            <person name="Dietrich F.S."/>
            <person name="Fargo D.C."/>
            <person name="Farman M.L."/>
            <person name="Gathman A.C."/>
            <person name="Goldberg J."/>
            <person name="Guigo R."/>
            <person name="Hoegger P.J."/>
            <person name="Hooker J.B."/>
            <person name="Huggins A."/>
            <person name="James T.Y."/>
            <person name="Kamada T."/>
            <person name="Kilaru S."/>
            <person name="Kodira C."/>
            <person name="Kues U."/>
            <person name="Kupfer D."/>
            <person name="Kwan H.S."/>
            <person name="Lomsadze A."/>
            <person name="Li W."/>
            <person name="Lilly W.W."/>
            <person name="Ma L.J."/>
            <person name="Mackey A.J."/>
            <person name="Manning G."/>
            <person name="Martin F."/>
            <person name="Muraguchi H."/>
            <person name="Natvig D.O."/>
            <person name="Palmerini H."/>
            <person name="Ramesh M.A."/>
            <person name="Rehmeyer C.J."/>
            <person name="Roe B.A."/>
            <person name="Shenoy N."/>
            <person name="Stanke M."/>
            <person name="Ter-Hovhannisyan V."/>
            <person name="Tunlid A."/>
            <person name="Velagapudi R."/>
            <person name="Vision T.J."/>
            <person name="Zeng Q."/>
            <person name="Zolan M.E."/>
            <person name="Pukkila P.J."/>
        </authorList>
    </citation>
    <scope>NUCLEOTIDE SEQUENCE [LARGE SCALE GENOMIC DNA]</scope>
    <source>
        <strain evidence="3">Okayama-7 / 130 / ATCC MYA-4618 / FGSC 9003</strain>
    </source>
</reference>
<dbReference type="HOGENOM" id="CLU_051530_1_0_1"/>
<dbReference type="GeneID" id="9380238"/>
<dbReference type="KEGG" id="cci:CC1G_14979"/>
<dbReference type="InterPro" id="IPR011333">
    <property type="entry name" value="SKP1/BTB/POZ_sf"/>
</dbReference>
<feature type="compositionally biased region" description="Polar residues" evidence="1">
    <location>
        <begin position="7"/>
        <end position="23"/>
    </location>
</feature>
<dbReference type="AlphaFoldDB" id="D6RPB8"/>
<feature type="region of interest" description="Disordered" evidence="1">
    <location>
        <begin position="1"/>
        <end position="40"/>
    </location>
</feature>
<dbReference type="EMBL" id="AACS02000008">
    <property type="protein sequence ID" value="EFI27154.1"/>
    <property type="molecule type" value="Genomic_DNA"/>
</dbReference>
<organism evidence="2 3">
    <name type="scientific">Coprinopsis cinerea (strain Okayama-7 / 130 / ATCC MYA-4618 / FGSC 9003)</name>
    <name type="common">Inky cap fungus</name>
    <name type="synonym">Hormographiella aspergillata</name>
    <dbReference type="NCBI Taxonomy" id="240176"/>
    <lineage>
        <taxon>Eukaryota</taxon>
        <taxon>Fungi</taxon>
        <taxon>Dikarya</taxon>
        <taxon>Basidiomycota</taxon>
        <taxon>Agaricomycotina</taxon>
        <taxon>Agaricomycetes</taxon>
        <taxon>Agaricomycetidae</taxon>
        <taxon>Agaricales</taxon>
        <taxon>Agaricineae</taxon>
        <taxon>Psathyrellaceae</taxon>
        <taxon>Coprinopsis</taxon>
    </lineage>
</organism>
<dbReference type="RefSeq" id="XP_002910648.1">
    <property type="nucleotide sequence ID" value="XM_002910602.1"/>
</dbReference>